<reference evidence="1" key="1">
    <citation type="submission" date="2022-04" db="EMBL/GenBank/DDBJ databases">
        <title>Shinella lacus sp. nov., a novel member of the genus Shinella from water.</title>
        <authorList>
            <person name="Deng Y."/>
        </authorList>
    </citation>
    <scope>NUCLEOTIDE SEQUENCE</scope>
    <source>
        <strain evidence="1">JCM 31239</strain>
    </source>
</reference>
<gene>
    <name evidence="1" type="ORF">GB928_028025</name>
</gene>
<protein>
    <submittedName>
        <fullName evidence="1">Uncharacterized protein</fullName>
    </submittedName>
</protein>
<evidence type="ECO:0000313" key="1">
    <source>
        <dbReference type="EMBL" id="MDO6125037.1"/>
    </source>
</evidence>
<dbReference type="Proteomes" id="UP001177080">
    <property type="component" value="Unassembled WGS sequence"/>
</dbReference>
<sequence length="66" mass="8091">MQGLTHQQREAFESGKAAWRAGKRLVWHNPFWSHEEGYRFWRKGWLEEDDFTIVTTLENDRHYTRP</sequence>
<dbReference type="RefSeq" id="WP_244764184.1">
    <property type="nucleotide sequence ID" value="NZ_JALJCJ010000015.1"/>
</dbReference>
<accession>A0ABT8XMS0</accession>
<dbReference type="EMBL" id="WHSC02000021">
    <property type="protein sequence ID" value="MDO6125037.1"/>
    <property type="molecule type" value="Genomic_DNA"/>
</dbReference>
<keyword evidence="2" id="KW-1185">Reference proteome</keyword>
<evidence type="ECO:0000313" key="2">
    <source>
        <dbReference type="Proteomes" id="UP001177080"/>
    </source>
</evidence>
<organism evidence="1 2">
    <name type="scientific">Shinella curvata</name>
    <dbReference type="NCBI Taxonomy" id="1817964"/>
    <lineage>
        <taxon>Bacteria</taxon>
        <taxon>Pseudomonadati</taxon>
        <taxon>Pseudomonadota</taxon>
        <taxon>Alphaproteobacteria</taxon>
        <taxon>Hyphomicrobiales</taxon>
        <taxon>Rhizobiaceae</taxon>
        <taxon>Shinella</taxon>
    </lineage>
</organism>
<name>A0ABT8XMS0_9HYPH</name>
<proteinExistence type="predicted"/>
<comment type="caution">
    <text evidence="1">The sequence shown here is derived from an EMBL/GenBank/DDBJ whole genome shotgun (WGS) entry which is preliminary data.</text>
</comment>